<evidence type="ECO:0008006" key="11">
    <source>
        <dbReference type="Google" id="ProtNLM"/>
    </source>
</evidence>
<organism evidence="9 10">
    <name type="scientific">Meganyctiphanes norvegica</name>
    <name type="common">Northern krill</name>
    <name type="synonym">Thysanopoda norvegica</name>
    <dbReference type="NCBI Taxonomy" id="48144"/>
    <lineage>
        <taxon>Eukaryota</taxon>
        <taxon>Metazoa</taxon>
        <taxon>Ecdysozoa</taxon>
        <taxon>Arthropoda</taxon>
        <taxon>Crustacea</taxon>
        <taxon>Multicrustacea</taxon>
        <taxon>Malacostraca</taxon>
        <taxon>Eumalacostraca</taxon>
        <taxon>Eucarida</taxon>
        <taxon>Euphausiacea</taxon>
        <taxon>Euphausiidae</taxon>
        <taxon>Meganyctiphanes</taxon>
    </lineage>
</organism>
<dbReference type="PANTHER" id="PTHR16029">
    <property type="entry name" value="CENTROSOMAL PROTEIN OF 192 KDA"/>
    <property type="match status" value="1"/>
</dbReference>
<dbReference type="GO" id="GO:0090307">
    <property type="term" value="P:mitotic spindle assembly"/>
    <property type="evidence" value="ECO:0007669"/>
    <property type="project" value="TreeGrafter"/>
</dbReference>
<dbReference type="GO" id="GO:0090222">
    <property type="term" value="P:centrosome-templated microtubule nucleation"/>
    <property type="evidence" value="ECO:0007669"/>
    <property type="project" value="InterPro"/>
</dbReference>
<accession>A0AAV2QL15</accession>
<evidence type="ECO:0000259" key="6">
    <source>
        <dbReference type="Pfam" id="PF22073"/>
    </source>
</evidence>
<proteinExistence type="predicted"/>
<feature type="region of interest" description="Disordered" evidence="1">
    <location>
        <begin position="470"/>
        <end position="495"/>
    </location>
</feature>
<dbReference type="InterPro" id="IPR054085">
    <property type="entry name" value="Cep192-like_D1"/>
</dbReference>
<feature type="domain" description="Cep192/Spd-2-like" evidence="6">
    <location>
        <begin position="1078"/>
        <end position="1186"/>
    </location>
</feature>
<feature type="region of interest" description="Disordered" evidence="1">
    <location>
        <begin position="250"/>
        <end position="269"/>
    </location>
</feature>
<feature type="domain" description="Cep192-like" evidence="3">
    <location>
        <begin position="708"/>
        <end position="851"/>
    </location>
</feature>
<evidence type="ECO:0000259" key="5">
    <source>
        <dbReference type="Pfam" id="PF22067"/>
    </source>
</evidence>
<dbReference type="Pfam" id="PF22076">
    <property type="entry name" value="Cep192_D6"/>
    <property type="match status" value="1"/>
</dbReference>
<dbReference type="GO" id="GO:0005814">
    <property type="term" value="C:centriole"/>
    <property type="evidence" value="ECO:0007669"/>
    <property type="project" value="TreeGrafter"/>
</dbReference>
<reference evidence="9 10" key="1">
    <citation type="submission" date="2024-05" db="EMBL/GenBank/DDBJ databases">
        <authorList>
            <person name="Wallberg A."/>
        </authorList>
    </citation>
    <scope>NUCLEOTIDE SEQUENCE [LARGE SCALE GENOMIC DNA]</scope>
</reference>
<evidence type="ECO:0000259" key="4">
    <source>
        <dbReference type="Pfam" id="PF22066"/>
    </source>
</evidence>
<feature type="domain" description="Cep192-like" evidence="8">
    <location>
        <begin position="1423"/>
        <end position="1518"/>
    </location>
</feature>
<dbReference type="Pfam" id="PF22064">
    <property type="entry name" value="Cep192_D2"/>
    <property type="match status" value="1"/>
</dbReference>
<feature type="compositionally biased region" description="Polar residues" evidence="1">
    <location>
        <begin position="201"/>
        <end position="211"/>
    </location>
</feature>
<dbReference type="GO" id="GO:0000242">
    <property type="term" value="C:pericentriolar material"/>
    <property type="evidence" value="ECO:0007669"/>
    <property type="project" value="TreeGrafter"/>
</dbReference>
<feature type="domain" description="Cep192-like" evidence="2">
    <location>
        <begin position="597"/>
        <end position="693"/>
    </location>
</feature>
<dbReference type="InterPro" id="IPR054091">
    <property type="entry name" value="Cep192-like_D5"/>
</dbReference>
<dbReference type="GO" id="GO:0071539">
    <property type="term" value="P:protein localization to centrosome"/>
    <property type="evidence" value="ECO:0007669"/>
    <property type="project" value="InterPro"/>
</dbReference>
<sequence length="1681" mass="184713">MTFGNILPDQNQFPEWLELDQEELVAMTNEENFDKIDLDFFEEEEAACVKENQFNNPEVSSAGSHLDFSTYSIKEITVRTVIWISTDNSKLIESNLSLNITKHPQKIMQAVKGSGSDRNGGPSFGFENPFESPERPLQPLVHMSLMSNVSSFQDQDVSEMYPEDVFQDGSYTAPPSSSIQMPTPGIPQSSEVSKSSTYSSDDTLNESSAQSSDRDSHGSSNGGKSNTLTGTPTIDDCRTRLDIDQSRADYKNAEATTDEGNSQDLSGPYLPMRGYPDQTKNDQNNIELDNVKRRKITEDLERTLNETREPLTPKKMQCLIQEAFKSSDPRSFVQKILQFNKEKAGHQTLDCTDLEDSMTVLEFRRQNEEHKLRKMNEAQLEKEKQKENIIPKDLLLNNESQKSHLSSFRDSTGEFDASTPFIPRSRSASGSSTSTPTNINDSDNSVKMGCRPLVNSHLVNSHLINSHLGNSHLGNSHLGNSNHGNSPNVQRPRPKMGLVSSLKLGSNTLVQNSFDKPNENSIMGTTQNMNPPSKIPVSIQQNSKSTNQQRSSSVPLGLQAAGLAKSANASNFSSSNCLKSGTSRNTNMTEAQSIPNFPAEVVFPNICLLGMISQETILFQNPVQRWVKLSLNVLKETVSGVPSSRSCLNFKNSYIVGPGEQCSITIGVCSTGLGELEAILELRVLDLARDTHSPLFSRRFSIQALIQEPNIELVTKDGNMLYFGVVAEGCTISQEVTIINRSPISVPVILNLQQESSNSMPQPIFTWEASSSQNQTIISPAHLSLELPPAGETGPKPVNATVILKAPCLNAHEVGETGLAARKCQMQVQLDSPKEPTLLISNMAVEAHIGAVKLHYKKKEPLVLETNSPNDTSSTVIPLQNSSSFSLQVTLISSEYQDLFKVYPSSLSLQPHSQGSCTLTFIPNGNIGRMESVLLMRVEPEGMTFEISIIGLSNPISSVPSPRSLSPAPSGMYAHSASMMTSVSSGSSRTPSPPPHSYVNQTCLPPSTSHVYGKFHKPLLHTNSQPVSQLAPLPQPSFVLPSTTITPATPTIVPSVANLPRHLAIERSVSAPVAQKALLDSTKSVLVFGTVQPGDSDSRKVVLRNNSMVDELRLLLTIRESKAFKIANCDNDDDKFECVLKPSDSIAIIIEFNPTLVESFKGMLIIKPQKLQTASKFQIPLQGYGGKGCIKIPDSTNGEPLLIRDLSEKSSSVFHMALSNVGERSVFVKVLVYEDEDCVKAIYPEEISVQPSNLVISPGNSRDVVLVVQGQQRIMSKLPGNIGTLKIVSGDEILRKRFCSLKDKEVKTRYISDLNLLSYDWKLEFVGEKELPNESDGLPQQKKEDAAIFYNNCSSQQIPLNGEVMVADQSSLSFACLEAVDTMTSMVDFTTLQERLDNTKDGFSPPVTEKSNNDCIPKTTVNQTWNVFPQAITMIASDDSPQNLHVVNFSPHEQIFEVVSNVKWLKVVPREAMLPSRGTVMLSVSLVPTLVPHFSSSQLTHTIEVMCENESRSVIIKLHQGQAGGSSTLPTNTTEGKSKQIQVMPETPKQKDTSITNKISQVSKMKEVSQISESSNVVLAQQRGIEVPQSYTFPPIVAGKENLLKITIKNLDSTPKTMKASVNNPPFAIRHSKFKVKPGFYIGLPVVFKPTQKGIFTAQLQLFSQEDNKTHVVHLSGKYLR</sequence>
<feature type="domain" description="Cep192-like" evidence="7">
    <location>
        <begin position="1203"/>
        <end position="1358"/>
    </location>
</feature>
<dbReference type="Pfam" id="PF22073">
    <property type="entry name" value="Cep192_D4"/>
    <property type="match status" value="1"/>
</dbReference>
<feature type="compositionally biased region" description="Low complexity" evidence="1">
    <location>
        <begin position="423"/>
        <end position="437"/>
    </location>
</feature>
<dbReference type="GO" id="GO:0019901">
    <property type="term" value="F:protein kinase binding"/>
    <property type="evidence" value="ECO:0007669"/>
    <property type="project" value="TreeGrafter"/>
</dbReference>
<dbReference type="InterPro" id="IPR054092">
    <property type="entry name" value="Cep192-like_D6"/>
</dbReference>
<evidence type="ECO:0000259" key="7">
    <source>
        <dbReference type="Pfam" id="PF22074"/>
    </source>
</evidence>
<protein>
    <recommendedName>
        <fullName evidence="11">Centrosomal protein of 192 kDa</fullName>
    </recommendedName>
</protein>
<dbReference type="Pfam" id="PF22067">
    <property type="entry name" value="Cep192_D3"/>
    <property type="match status" value="1"/>
</dbReference>
<evidence type="ECO:0000313" key="9">
    <source>
        <dbReference type="EMBL" id="CAL4090708.1"/>
    </source>
</evidence>
<comment type="caution">
    <text evidence="9">The sequence shown here is derived from an EMBL/GenBank/DDBJ whole genome shotgun (WGS) entry which is preliminary data.</text>
</comment>
<dbReference type="PANTHER" id="PTHR16029:SF11">
    <property type="entry name" value="CENTROSOMAL PROTEIN OF 192 KDA"/>
    <property type="match status" value="1"/>
</dbReference>
<feature type="region of interest" description="Disordered" evidence="1">
    <location>
        <begin position="111"/>
        <end position="135"/>
    </location>
</feature>
<feature type="compositionally biased region" description="Low complexity" evidence="1">
    <location>
        <begin position="189"/>
        <end position="200"/>
    </location>
</feature>
<evidence type="ECO:0000313" key="10">
    <source>
        <dbReference type="Proteomes" id="UP001497623"/>
    </source>
</evidence>
<dbReference type="Pfam" id="PF22074">
    <property type="entry name" value="Cep192_D5"/>
    <property type="match status" value="1"/>
</dbReference>
<feature type="region of interest" description="Disordered" evidence="1">
    <location>
        <begin position="401"/>
        <end position="448"/>
    </location>
</feature>
<feature type="non-terminal residue" evidence="9">
    <location>
        <position position="1681"/>
    </location>
</feature>
<feature type="region of interest" description="Disordered" evidence="1">
    <location>
        <begin position="166"/>
        <end position="237"/>
    </location>
</feature>
<feature type="region of interest" description="Disordered" evidence="1">
    <location>
        <begin position="1521"/>
        <end position="1551"/>
    </location>
</feature>
<evidence type="ECO:0000259" key="3">
    <source>
        <dbReference type="Pfam" id="PF22064"/>
    </source>
</evidence>
<dbReference type="InterPro" id="IPR054086">
    <property type="entry name" value="Cep192-like_D2"/>
</dbReference>
<dbReference type="Proteomes" id="UP001497623">
    <property type="component" value="Unassembled WGS sequence"/>
</dbReference>
<dbReference type="GO" id="GO:0051298">
    <property type="term" value="P:centrosome duplication"/>
    <property type="evidence" value="ECO:0007669"/>
    <property type="project" value="InterPro"/>
</dbReference>
<feature type="compositionally biased region" description="Polar residues" evidence="1">
    <location>
        <begin position="1525"/>
        <end position="1541"/>
    </location>
</feature>
<feature type="compositionally biased region" description="Polar residues" evidence="1">
    <location>
        <begin position="218"/>
        <end position="232"/>
    </location>
</feature>
<feature type="compositionally biased region" description="Polar residues" evidence="1">
    <location>
        <begin position="169"/>
        <end position="181"/>
    </location>
</feature>
<dbReference type="InterPro" id="IPR054089">
    <property type="entry name" value="Cep192-like_D3"/>
</dbReference>
<dbReference type="EMBL" id="CAXKWB010008319">
    <property type="protein sequence ID" value="CAL4090708.1"/>
    <property type="molecule type" value="Genomic_DNA"/>
</dbReference>
<feature type="compositionally biased region" description="Low complexity" evidence="1">
    <location>
        <begin position="470"/>
        <end position="486"/>
    </location>
</feature>
<dbReference type="Pfam" id="PF22066">
    <property type="entry name" value="Cep192_D8"/>
    <property type="match status" value="1"/>
</dbReference>
<dbReference type="InterPro" id="IPR013783">
    <property type="entry name" value="Ig-like_fold"/>
</dbReference>
<dbReference type="GO" id="GO:0005737">
    <property type="term" value="C:cytoplasm"/>
    <property type="evidence" value="ECO:0007669"/>
    <property type="project" value="TreeGrafter"/>
</dbReference>
<feature type="compositionally biased region" description="Polar residues" evidence="1">
    <location>
        <begin position="254"/>
        <end position="265"/>
    </location>
</feature>
<keyword evidence="10" id="KW-1185">Reference proteome</keyword>
<dbReference type="InterPro" id="IPR054090">
    <property type="entry name" value="Cep192_Spd-2-like_dom"/>
</dbReference>
<dbReference type="Gene3D" id="2.60.40.10">
    <property type="entry name" value="Immunoglobulins"/>
    <property type="match status" value="2"/>
</dbReference>
<name>A0AAV2QL15_MEGNR</name>
<dbReference type="InterPro" id="IPR054088">
    <property type="entry name" value="Cep192-like_D8"/>
</dbReference>
<dbReference type="Pfam" id="PF22060">
    <property type="entry name" value="Cep192_D1"/>
    <property type="match status" value="1"/>
</dbReference>
<feature type="domain" description="Cep192-like" evidence="4">
    <location>
        <begin position="1581"/>
        <end position="1678"/>
    </location>
</feature>
<evidence type="ECO:0000259" key="2">
    <source>
        <dbReference type="Pfam" id="PF22060"/>
    </source>
</evidence>
<feature type="compositionally biased region" description="Polar residues" evidence="1">
    <location>
        <begin position="401"/>
        <end position="410"/>
    </location>
</feature>
<dbReference type="InterPro" id="IPR039103">
    <property type="entry name" value="Spd-2/CEP192"/>
</dbReference>
<evidence type="ECO:0000256" key="1">
    <source>
        <dbReference type="SAM" id="MobiDB-lite"/>
    </source>
</evidence>
<feature type="domain" description="Cep192-like" evidence="5">
    <location>
        <begin position="857"/>
        <end position="951"/>
    </location>
</feature>
<gene>
    <name evidence="9" type="ORF">MNOR_LOCUS14087</name>
</gene>
<evidence type="ECO:0000259" key="8">
    <source>
        <dbReference type="Pfam" id="PF22076"/>
    </source>
</evidence>